<dbReference type="RefSeq" id="WP_112306297.1">
    <property type="nucleotide sequence ID" value="NZ_QMDV01000004.1"/>
</dbReference>
<keyword evidence="1" id="KW-0121">Carboxypeptidase</keyword>
<keyword evidence="1" id="KW-0645">Protease</keyword>
<protein>
    <submittedName>
        <fullName evidence="1">Carboxypeptidase-like regulatory domain-containing protein</fullName>
    </submittedName>
</protein>
<dbReference type="GO" id="GO:0004180">
    <property type="term" value="F:carboxypeptidase activity"/>
    <property type="evidence" value="ECO:0007669"/>
    <property type="project" value="UniProtKB-KW"/>
</dbReference>
<keyword evidence="2" id="KW-1185">Reference proteome</keyword>
<dbReference type="SUPFAM" id="SSF49464">
    <property type="entry name" value="Carboxypeptidase regulatory domain-like"/>
    <property type="match status" value="1"/>
</dbReference>
<reference evidence="1 2" key="1">
    <citation type="submission" date="2018-06" db="EMBL/GenBank/DDBJ databases">
        <authorList>
            <person name="Liu Z.-W."/>
        </authorList>
    </citation>
    <scope>NUCLEOTIDE SEQUENCE [LARGE SCALE GENOMIC DNA]</scope>
    <source>
        <strain evidence="1 2">2b14</strain>
    </source>
</reference>
<evidence type="ECO:0000313" key="2">
    <source>
        <dbReference type="Proteomes" id="UP000251692"/>
    </source>
</evidence>
<gene>
    <name evidence="1" type="ORF">DP923_12920</name>
</gene>
<evidence type="ECO:0000313" key="1">
    <source>
        <dbReference type="EMBL" id="RAU81617.1"/>
    </source>
</evidence>
<reference evidence="1 2" key="2">
    <citation type="submission" date="2018-07" db="EMBL/GenBank/DDBJ databases">
        <title>Pontibacter sp. 2b14 genomic sequence and assembly.</title>
        <authorList>
            <person name="Du Z.-J."/>
        </authorList>
    </citation>
    <scope>NUCLEOTIDE SEQUENCE [LARGE SCALE GENOMIC DNA]</scope>
    <source>
        <strain evidence="1 2">2b14</strain>
    </source>
</reference>
<dbReference type="Gene3D" id="2.60.40.1120">
    <property type="entry name" value="Carboxypeptidase-like, regulatory domain"/>
    <property type="match status" value="1"/>
</dbReference>
<dbReference type="AlphaFoldDB" id="A0A364RBJ7"/>
<organism evidence="1 2">
    <name type="scientific">Pontibacter arcticus</name>
    <dbReference type="NCBI Taxonomy" id="2080288"/>
    <lineage>
        <taxon>Bacteria</taxon>
        <taxon>Pseudomonadati</taxon>
        <taxon>Bacteroidota</taxon>
        <taxon>Cytophagia</taxon>
        <taxon>Cytophagales</taxon>
        <taxon>Hymenobacteraceae</taxon>
        <taxon>Pontibacter</taxon>
    </lineage>
</organism>
<keyword evidence="1" id="KW-0378">Hydrolase</keyword>
<dbReference type="Proteomes" id="UP000251692">
    <property type="component" value="Unassembled WGS sequence"/>
</dbReference>
<dbReference type="InterPro" id="IPR008969">
    <property type="entry name" value="CarboxyPept-like_regulatory"/>
</dbReference>
<sequence length="204" mass="22748">MLIYTSAQASGKFRWLVFALLLFCAYQSMAQQQKRIVQLSGFILASESKMPKAGVAVYVPGTMRSTQTNEKGFFSLAVAAGDSIVFSALGYRGQSLVVPADYNQISYTITVSLSENTTLPTVDVMPWATERDLKEAISKLKVPEEKQQIVIPEPVEIKSVLDAPALGAEGNFRYFNQQQTQQRESRYRVPDIIRGLGIPIRYKK</sequence>
<name>A0A364RBJ7_9BACT</name>
<accession>A0A364RBJ7</accession>
<dbReference type="Pfam" id="PF13715">
    <property type="entry name" value="CarbopepD_reg_2"/>
    <property type="match status" value="1"/>
</dbReference>
<dbReference type="EMBL" id="QMDV01000004">
    <property type="protein sequence ID" value="RAU81617.1"/>
    <property type="molecule type" value="Genomic_DNA"/>
</dbReference>
<comment type="caution">
    <text evidence="1">The sequence shown here is derived from an EMBL/GenBank/DDBJ whole genome shotgun (WGS) entry which is preliminary data.</text>
</comment>
<proteinExistence type="predicted"/>
<dbReference type="OrthoDB" id="1115630at2"/>